<evidence type="ECO:0000256" key="1">
    <source>
        <dbReference type="SAM" id="Phobius"/>
    </source>
</evidence>
<dbReference type="AlphaFoldDB" id="A0A0K1EF31"/>
<keyword evidence="1" id="KW-0472">Membrane</keyword>
<gene>
    <name evidence="2" type="ORF">CMC5_033200</name>
</gene>
<feature type="transmembrane region" description="Helical" evidence="1">
    <location>
        <begin position="42"/>
        <end position="61"/>
    </location>
</feature>
<dbReference type="EMBL" id="CP012159">
    <property type="protein sequence ID" value="AKT39173.1"/>
    <property type="molecule type" value="Genomic_DNA"/>
</dbReference>
<accession>A0A0K1EF31</accession>
<sequence length="208" mass="22662">MQTQEAEQVPGTSENDVVGVPSACRESSVAAQRPLARVGRRAGLVALGWGAMGALLLGALGCGPPPIRQPNAMRTLDERRALEVIQRAITQEGAQPAPGRDVTLLSTGATIHIDVGVRGRDYGVVYVTEEDAAKLGPAIPPANRQDEKLRLVRAGEDGEVRLVLLYQTNYRYDDLVGESHEQTTITAERQLTRDVQDFITHARTRKFR</sequence>
<name>A0A0K1EF31_CHOCO</name>
<protein>
    <submittedName>
        <fullName evidence="2">Uncharacterized protein</fullName>
    </submittedName>
</protein>
<reference evidence="2 3" key="1">
    <citation type="submission" date="2015-07" db="EMBL/GenBank/DDBJ databases">
        <title>Genome analysis of myxobacterium Chondromyces crocatus Cm c5 reveals a high potential for natural compound synthesis and the genetic basis for the loss of fruiting body formation.</title>
        <authorList>
            <person name="Zaburannyi N."/>
            <person name="Bunk B."/>
            <person name="Maier J."/>
            <person name="Overmann J."/>
            <person name="Mueller R."/>
        </authorList>
    </citation>
    <scope>NUCLEOTIDE SEQUENCE [LARGE SCALE GENOMIC DNA]</scope>
    <source>
        <strain evidence="2 3">Cm c5</strain>
    </source>
</reference>
<dbReference type="Proteomes" id="UP000067626">
    <property type="component" value="Chromosome"/>
</dbReference>
<evidence type="ECO:0000313" key="3">
    <source>
        <dbReference type="Proteomes" id="UP000067626"/>
    </source>
</evidence>
<dbReference type="STRING" id="52.CMC5_033200"/>
<keyword evidence="3" id="KW-1185">Reference proteome</keyword>
<evidence type="ECO:0000313" key="2">
    <source>
        <dbReference type="EMBL" id="AKT39173.1"/>
    </source>
</evidence>
<dbReference type="RefSeq" id="WP_050431307.1">
    <property type="nucleotide sequence ID" value="NZ_CP012159.1"/>
</dbReference>
<keyword evidence="1" id="KW-0812">Transmembrane</keyword>
<proteinExistence type="predicted"/>
<dbReference type="KEGG" id="ccro:CMC5_033200"/>
<keyword evidence="1" id="KW-1133">Transmembrane helix</keyword>
<organism evidence="2 3">
    <name type="scientific">Chondromyces crocatus</name>
    <dbReference type="NCBI Taxonomy" id="52"/>
    <lineage>
        <taxon>Bacteria</taxon>
        <taxon>Pseudomonadati</taxon>
        <taxon>Myxococcota</taxon>
        <taxon>Polyangia</taxon>
        <taxon>Polyangiales</taxon>
        <taxon>Polyangiaceae</taxon>
        <taxon>Chondromyces</taxon>
    </lineage>
</organism>